<dbReference type="Gene3D" id="2.170.270.10">
    <property type="entry name" value="SET domain"/>
    <property type="match status" value="1"/>
</dbReference>
<feature type="domain" description="SET" evidence="1">
    <location>
        <begin position="1"/>
        <end position="119"/>
    </location>
</feature>
<comment type="caution">
    <text evidence="2">The sequence shown here is derived from an EMBL/GenBank/DDBJ whole genome shotgun (WGS) entry which is preliminary data.</text>
</comment>
<dbReference type="EMBL" id="MHIM01000002">
    <property type="protein sequence ID" value="OGY53249.1"/>
    <property type="molecule type" value="Genomic_DNA"/>
</dbReference>
<sequence>MLTVKASAQPSKIQGIGLFADEKITKGAITWKFNPRFDIIFDPEEVKQMPPEQRQLIDHYAYLSTTTGKYIYSIDNSRFTNHSSVNNNVDVVALPGEPETCGVANRDIEKGEEILVNYRAFDRDDEISQEEYLNS</sequence>
<dbReference type="PROSITE" id="PS50280">
    <property type="entry name" value="SET"/>
    <property type="match status" value="1"/>
</dbReference>
<evidence type="ECO:0000313" key="2">
    <source>
        <dbReference type="EMBL" id="OGY53249.1"/>
    </source>
</evidence>
<reference evidence="2 3" key="1">
    <citation type="journal article" date="2016" name="Nat. Commun.">
        <title>Thousands of microbial genomes shed light on interconnected biogeochemical processes in an aquifer system.</title>
        <authorList>
            <person name="Anantharaman K."/>
            <person name="Brown C.T."/>
            <person name="Hug L.A."/>
            <person name="Sharon I."/>
            <person name="Castelle C.J."/>
            <person name="Probst A.J."/>
            <person name="Thomas B.C."/>
            <person name="Singh A."/>
            <person name="Wilkins M.J."/>
            <person name="Karaoz U."/>
            <person name="Brodie E.L."/>
            <person name="Williams K.H."/>
            <person name="Hubbard S.S."/>
            <person name="Banfield J.F."/>
        </authorList>
    </citation>
    <scope>NUCLEOTIDE SEQUENCE [LARGE SCALE GENOMIC DNA]</scope>
</reference>
<dbReference type="SUPFAM" id="SSF82199">
    <property type="entry name" value="SET domain"/>
    <property type="match status" value="1"/>
</dbReference>
<protein>
    <recommendedName>
        <fullName evidence="1">SET domain-containing protein</fullName>
    </recommendedName>
</protein>
<proteinExistence type="predicted"/>
<organism evidence="2 3">
    <name type="scientific">Candidatus Buchananbacteria bacterium RIFCSPLOWO2_01_FULL_39_33</name>
    <dbReference type="NCBI Taxonomy" id="1797543"/>
    <lineage>
        <taxon>Bacteria</taxon>
        <taxon>Candidatus Buchananiibacteriota</taxon>
    </lineage>
</organism>
<name>A0A1G1YLR2_9BACT</name>
<dbReference type="AlphaFoldDB" id="A0A1G1YLR2"/>
<dbReference type="Pfam" id="PF00856">
    <property type="entry name" value="SET"/>
    <property type="match status" value="1"/>
</dbReference>
<gene>
    <name evidence="2" type="ORF">A3A02_00990</name>
</gene>
<dbReference type="InterPro" id="IPR001214">
    <property type="entry name" value="SET_dom"/>
</dbReference>
<evidence type="ECO:0000259" key="1">
    <source>
        <dbReference type="PROSITE" id="PS50280"/>
    </source>
</evidence>
<accession>A0A1G1YLR2</accession>
<evidence type="ECO:0000313" key="3">
    <source>
        <dbReference type="Proteomes" id="UP000177376"/>
    </source>
</evidence>
<dbReference type="InterPro" id="IPR046341">
    <property type="entry name" value="SET_dom_sf"/>
</dbReference>
<dbReference type="Proteomes" id="UP000177376">
    <property type="component" value="Unassembled WGS sequence"/>
</dbReference>